<dbReference type="AlphaFoldDB" id="A0A2P5HIZ2"/>
<comment type="caution">
    <text evidence="2">The sequence shown here is derived from an EMBL/GenBank/DDBJ whole genome shotgun (WGS) entry which is preliminary data.</text>
</comment>
<dbReference type="InParanoid" id="A0A2P5HIZ2"/>
<accession>A0A2P5HIZ2</accession>
<proteinExistence type="predicted"/>
<dbReference type="EMBL" id="MAVT02001739">
    <property type="protein sequence ID" value="POS70214.1"/>
    <property type="molecule type" value="Genomic_DNA"/>
</dbReference>
<gene>
    <name evidence="2" type="ORF">DHEL01_v211389</name>
</gene>
<evidence type="ECO:0000313" key="2">
    <source>
        <dbReference type="EMBL" id="POS70214.1"/>
    </source>
</evidence>
<keyword evidence="1" id="KW-0175">Coiled coil</keyword>
<evidence type="ECO:0000313" key="3">
    <source>
        <dbReference type="Proteomes" id="UP000094444"/>
    </source>
</evidence>
<evidence type="ECO:0000256" key="1">
    <source>
        <dbReference type="SAM" id="Coils"/>
    </source>
</evidence>
<sequence length="123" mass="13941">EARLELVAGAGSSWAYLGYEPPPDEKSEVARVSWPTVIAMEQATPPESEQPTVQQMFMTLLGEIATLRRQNEDQQRQLEHLRNTTSLLLERENVSRLISGKALTVVSLFRKAHDIWRQRSPNG</sequence>
<name>A0A2P5HIZ2_DIAHE</name>
<feature type="non-terminal residue" evidence="2">
    <location>
        <position position="1"/>
    </location>
</feature>
<keyword evidence="3" id="KW-1185">Reference proteome</keyword>
<reference evidence="2" key="1">
    <citation type="submission" date="2017-09" db="EMBL/GenBank/DDBJ databases">
        <title>Polyketide synthases of a Diaporthe helianthi virulent isolate.</title>
        <authorList>
            <person name="Baroncelli R."/>
        </authorList>
    </citation>
    <scope>NUCLEOTIDE SEQUENCE [LARGE SCALE GENOMIC DNA]</scope>
    <source>
        <strain evidence="2">7/96</strain>
    </source>
</reference>
<protein>
    <submittedName>
        <fullName evidence="2">Uncharacterized protein</fullName>
    </submittedName>
</protein>
<organism evidence="2 3">
    <name type="scientific">Diaporthe helianthi</name>
    <dbReference type="NCBI Taxonomy" id="158607"/>
    <lineage>
        <taxon>Eukaryota</taxon>
        <taxon>Fungi</taxon>
        <taxon>Dikarya</taxon>
        <taxon>Ascomycota</taxon>
        <taxon>Pezizomycotina</taxon>
        <taxon>Sordariomycetes</taxon>
        <taxon>Sordariomycetidae</taxon>
        <taxon>Diaporthales</taxon>
        <taxon>Diaporthaceae</taxon>
        <taxon>Diaporthe</taxon>
    </lineage>
</organism>
<feature type="coiled-coil region" evidence="1">
    <location>
        <begin position="57"/>
        <end position="91"/>
    </location>
</feature>
<dbReference type="Proteomes" id="UP000094444">
    <property type="component" value="Unassembled WGS sequence"/>
</dbReference>